<feature type="repeat" description="TPR" evidence="3">
    <location>
        <begin position="83"/>
        <end position="116"/>
    </location>
</feature>
<dbReference type="PROSITE" id="PS50005">
    <property type="entry name" value="TPR"/>
    <property type="match status" value="6"/>
</dbReference>
<feature type="repeat" description="TPR" evidence="3">
    <location>
        <begin position="356"/>
        <end position="389"/>
    </location>
</feature>
<dbReference type="Proteomes" id="UP000178893">
    <property type="component" value="Unassembled WGS sequence"/>
</dbReference>
<dbReference type="Pfam" id="PF13432">
    <property type="entry name" value="TPR_16"/>
    <property type="match status" value="1"/>
</dbReference>
<evidence type="ECO:0000256" key="1">
    <source>
        <dbReference type="ARBA" id="ARBA00022737"/>
    </source>
</evidence>
<feature type="repeat" description="TPR" evidence="3">
    <location>
        <begin position="253"/>
        <end position="286"/>
    </location>
</feature>
<dbReference type="PANTHER" id="PTHR44943:SF8">
    <property type="entry name" value="TPR REPEAT-CONTAINING PROTEIN MJ0263"/>
    <property type="match status" value="1"/>
</dbReference>
<feature type="repeat" description="TPR" evidence="3">
    <location>
        <begin position="219"/>
        <end position="252"/>
    </location>
</feature>
<keyword evidence="2 3" id="KW-0802">TPR repeat</keyword>
<organism evidence="4 5">
    <name type="scientific">Candidatus Nealsonbacteria bacterium RBG_13_37_56</name>
    <dbReference type="NCBI Taxonomy" id="1801661"/>
    <lineage>
        <taxon>Bacteria</taxon>
        <taxon>Candidatus Nealsoniibacteriota</taxon>
    </lineage>
</organism>
<dbReference type="SUPFAM" id="SSF48452">
    <property type="entry name" value="TPR-like"/>
    <property type="match status" value="2"/>
</dbReference>
<evidence type="ECO:0000256" key="2">
    <source>
        <dbReference type="ARBA" id="ARBA00022803"/>
    </source>
</evidence>
<dbReference type="Pfam" id="PF12895">
    <property type="entry name" value="ANAPC3"/>
    <property type="match status" value="1"/>
</dbReference>
<sequence length="496" mass="56695">MDRQDGCEWRGIDSADRKVKKAFQLYGGKKFKLALEEIEAAIEISPVDASWHFSKALILDSLYRYDEAIEEYQLVLELNPNDLEILNSLGIDFTRTGQYDLALEAFEQVQEIDPQNEKSFCNRIILYGEMGDLDSAEQMFYLAQQINPDCPLCFYNLGVILSAKKEYQKAIYCWLRTAEIDPEHPEINCYLANAYWLNGDKIKAQEYFLKELQLDSGNIGAIFNLGLVLLALGKIESAEDKFNRILELMPSFTPALFYLGEIALYDKDYNKAEDLYKQALKQDNNMQATQYRLACCSLVKGLKTEARIYLKSELRSSDLSDTFVLTSMGSMFLVCDDLGLATHCLLRAIDSDSSNADAYYYLGLIGVKKEEFKDAIELLKHALDIRPGTTLFLQVLAAVYSMAGRLKEAEEAVEKLIQSESTPQLKKFKRKICLAQGKNEFAQRFLLSKIEQKALNHVSSIIYEVCWYPGDGWPGYREARFNIMNLFCVRKAEWRG</sequence>
<dbReference type="InterPro" id="IPR051685">
    <property type="entry name" value="Ycf3/AcsC/BcsC/TPR_MFPF"/>
</dbReference>
<dbReference type="Pfam" id="PF13181">
    <property type="entry name" value="TPR_8"/>
    <property type="match status" value="1"/>
</dbReference>
<dbReference type="PANTHER" id="PTHR44943">
    <property type="entry name" value="CELLULOSE SYNTHASE OPERON PROTEIN C"/>
    <property type="match status" value="1"/>
</dbReference>
<accession>A0A1G2DX15</accession>
<dbReference type="InterPro" id="IPR019734">
    <property type="entry name" value="TPR_rpt"/>
</dbReference>
<dbReference type="EMBL" id="MHLW01000022">
    <property type="protein sequence ID" value="OGZ17902.1"/>
    <property type="molecule type" value="Genomic_DNA"/>
</dbReference>
<gene>
    <name evidence="4" type="ORF">A2V72_03015</name>
</gene>
<name>A0A1G2DX15_9BACT</name>
<evidence type="ECO:0000313" key="5">
    <source>
        <dbReference type="Proteomes" id="UP000178893"/>
    </source>
</evidence>
<proteinExistence type="predicted"/>
<dbReference type="Pfam" id="PF14559">
    <property type="entry name" value="TPR_19"/>
    <property type="match status" value="1"/>
</dbReference>
<evidence type="ECO:0000256" key="3">
    <source>
        <dbReference type="PROSITE-ProRule" id="PRU00339"/>
    </source>
</evidence>
<reference evidence="4 5" key="1">
    <citation type="journal article" date="2016" name="Nat. Commun.">
        <title>Thousands of microbial genomes shed light on interconnected biogeochemical processes in an aquifer system.</title>
        <authorList>
            <person name="Anantharaman K."/>
            <person name="Brown C.T."/>
            <person name="Hug L.A."/>
            <person name="Sharon I."/>
            <person name="Castelle C.J."/>
            <person name="Probst A.J."/>
            <person name="Thomas B.C."/>
            <person name="Singh A."/>
            <person name="Wilkins M.J."/>
            <person name="Karaoz U."/>
            <person name="Brodie E.L."/>
            <person name="Williams K.H."/>
            <person name="Hubbard S.S."/>
            <person name="Banfield J.F."/>
        </authorList>
    </citation>
    <scope>NUCLEOTIDE SEQUENCE [LARGE SCALE GENOMIC DNA]</scope>
</reference>
<comment type="caution">
    <text evidence="4">The sequence shown here is derived from an EMBL/GenBank/DDBJ whole genome shotgun (WGS) entry which is preliminary data.</text>
</comment>
<dbReference type="SMART" id="SM00028">
    <property type="entry name" value="TPR"/>
    <property type="match status" value="11"/>
</dbReference>
<keyword evidence="1" id="KW-0677">Repeat</keyword>
<dbReference type="Gene3D" id="1.25.40.10">
    <property type="entry name" value="Tetratricopeptide repeat domain"/>
    <property type="match status" value="2"/>
</dbReference>
<protein>
    <submittedName>
        <fullName evidence="4">Uncharacterized protein</fullName>
    </submittedName>
</protein>
<feature type="repeat" description="TPR" evidence="3">
    <location>
        <begin position="49"/>
        <end position="82"/>
    </location>
</feature>
<evidence type="ECO:0000313" key="4">
    <source>
        <dbReference type="EMBL" id="OGZ17902.1"/>
    </source>
</evidence>
<dbReference type="InterPro" id="IPR011990">
    <property type="entry name" value="TPR-like_helical_dom_sf"/>
</dbReference>
<dbReference type="PROSITE" id="PS50293">
    <property type="entry name" value="TPR_REGION"/>
    <property type="match status" value="1"/>
</dbReference>
<dbReference type="Pfam" id="PF07719">
    <property type="entry name" value="TPR_2"/>
    <property type="match status" value="1"/>
</dbReference>
<dbReference type="InterPro" id="IPR013105">
    <property type="entry name" value="TPR_2"/>
</dbReference>
<feature type="repeat" description="TPR" evidence="3">
    <location>
        <begin position="151"/>
        <end position="184"/>
    </location>
</feature>
<dbReference type="AlphaFoldDB" id="A0A1G2DX15"/>